<evidence type="ECO:0000256" key="8">
    <source>
        <dbReference type="ARBA" id="ARBA00048348"/>
    </source>
</evidence>
<keyword evidence="5 9" id="KW-0479">Metal-binding</keyword>
<organism evidence="11 12">
    <name type="scientific">Gonium pectorale</name>
    <name type="common">Green alga</name>
    <dbReference type="NCBI Taxonomy" id="33097"/>
    <lineage>
        <taxon>Eukaryota</taxon>
        <taxon>Viridiplantae</taxon>
        <taxon>Chlorophyta</taxon>
        <taxon>core chlorophytes</taxon>
        <taxon>Chlorophyceae</taxon>
        <taxon>CS clade</taxon>
        <taxon>Chlamydomonadales</taxon>
        <taxon>Volvocaceae</taxon>
        <taxon>Gonium</taxon>
    </lineage>
</organism>
<dbReference type="PANTHER" id="PTHR18952:SF265">
    <property type="entry name" value="CARBONIC ANHYDRASE"/>
    <property type="match status" value="1"/>
</dbReference>
<comment type="cofactor">
    <cofactor evidence="1 9">
        <name>Zn(2+)</name>
        <dbReference type="ChEBI" id="CHEBI:29105"/>
    </cofactor>
</comment>
<accession>A0A150GMC8</accession>
<evidence type="ECO:0000256" key="4">
    <source>
        <dbReference type="ARBA" id="ARBA00012925"/>
    </source>
</evidence>
<comment type="catalytic activity">
    <reaction evidence="8 9">
        <text>hydrogencarbonate + H(+) = CO2 + H2O</text>
        <dbReference type="Rhea" id="RHEA:10748"/>
        <dbReference type="ChEBI" id="CHEBI:15377"/>
        <dbReference type="ChEBI" id="CHEBI:15378"/>
        <dbReference type="ChEBI" id="CHEBI:16526"/>
        <dbReference type="ChEBI" id="CHEBI:17544"/>
        <dbReference type="EC" id="4.2.1.1"/>
    </reaction>
</comment>
<dbReference type="OrthoDB" id="545904at2759"/>
<comment type="caution">
    <text evidence="11">The sequence shown here is derived from an EMBL/GenBank/DDBJ whole genome shotgun (WGS) entry which is preliminary data.</text>
</comment>
<proteinExistence type="inferred from homology"/>
<evidence type="ECO:0000256" key="5">
    <source>
        <dbReference type="ARBA" id="ARBA00022723"/>
    </source>
</evidence>
<dbReference type="EMBL" id="LSYV01000017">
    <property type="protein sequence ID" value="KXZ50480.1"/>
    <property type="molecule type" value="Genomic_DNA"/>
</dbReference>
<dbReference type="SUPFAM" id="SSF51069">
    <property type="entry name" value="Carbonic anhydrase"/>
    <property type="match status" value="1"/>
</dbReference>
<evidence type="ECO:0000313" key="11">
    <source>
        <dbReference type="EMBL" id="KXZ50480.1"/>
    </source>
</evidence>
<keyword evidence="7 9" id="KW-0456">Lyase</keyword>
<name>A0A150GMC8_GONPE</name>
<dbReference type="SMART" id="SM01057">
    <property type="entry name" value="Carb_anhydrase"/>
    <property type="match status" value="1"/>
</dbReference>
<evidence type="ECO:0000256" key="9">
    <source>
        <dbReference type="RuleBase" id="RU367011"/>
    </source>
</evidence>
<comment type="similarity">
    <text evidence="3 9">Belongs to the alpha-carbonic anhydrase family.</text>
</comment>
<keyword evidence="6 9" id="KW-0862">Zinc</keyword>
<dbReference type="InterPro" id="IPR023561">
    <property type="entry name" value="Carbonic_anhydrase_a-class"/>
</dbReference>
<evidence type="ECO:0000256" key="3">
    <source>
        <dbReference type="ARBA" id="ARBA00010718"/>
    </source>
</evidence>
<dbReference type="GO" id="GO:0008270">
    <property type="term" value="F:zinc ion binding"/>
    <property type="evidence" value="ECO:0007669"/>
    <property type="project" value="UniProtKB-UniRule"/>
</dbReference>
<evidence type="ECO:0000256" key="1">
    <source>
        <dbReference type="ARBA" id="ARBA00001947"/>
    </source>
</evidence>
<evidence type="ECO:0000256" key="2">
    <source>
        <dbReference type="ARBA" id="ARBA00002904"/>
    </source>
</evidence>
<keyword evidence="12" id="KW-1185">Reference proteome</keyword>
<dbReference type="InterPro" id="IPR041891">
    <property type="entry name" value="Alpha_CA_prokaryot-like"/>
</dbReference>
<dbReference type="Gene3D" id="3.10.200.10">
    <property type="entry name" value="Alpha carbonic anhydrase"/>
    <property type="match status" value="1"/>
</dbReference>
<dbReference type="InterPro" id="IPR001148">
    <property type="entry name" value="CA_dom"/>
</dbReference>
<evidence type="ECO:0000259" key="10">
    <source>
        <dbReference type="PROSITE" id="PS51144"/>
    </source>
</evidence>
<feature type="domain" description="Alpha-carbonic anhydrase" evidence="10">
    <location>
        <begin position="1"/>
        <end position="275"/>
    </location>
</feature>
<dbReference type="PROSITE" id="PS51144">
    <property type="entry name" value="ALPHA_CA_2"/>
    <property type="match status" value="1"/>
</dbReference>
<dbReference type="STRING" id="33097.A0A150GMC8"/>
<dbReference type="AlphaFoldDB" id="A0A150GMC8"/>
<sequence length="311" mass="34591">MAPRQTRWEGVDGTGKPWVCMTGKKQSPINLPTTKTISRIPRAHQTRWSYPNLVSNGSNIEIINNGHTIQVEWLGAYNAEVDITVPANPTDANRITDVINMTYTDKATTVKATPLQFHFHATSEHLIGGKIYPLELHIVHRVTDLPACASGCFTVTGIMFELTTAGDDNAFLKPILDNAPVREGTMNYLPAGDEIELGNLLPAPTERDYITYEGSLTTPPCSEGLLWHVLTTPQKISLNQWRQYRNAVGMKDCVAKNGTTENHEHKHHRHLLAAEAETHPEDWSCKVVAHGTNFRNVQKVYGRKVKLAQAA</sequence>
<evidence type="ECO:0000256" key="6">
    <source>
        <dbReference type="ARBA" id="ARBA00022833"/>
    </source>
</evidence>
<comment type="function">
    <text evidence="2 9">Reversible hydration of carbon dioxide.</text>
</comment>
<gene>
    <name evidence="11" type="ORF">GPECTOR_16g655</name>
</gene>
<dbReference type="Pfam" id="PF00194">
    <property type="entry name" value="Carb_anhydrase"/>
    <property type="match status" value="1"/>
</dbReference>
<dbReference type="InterPro" id="IPR036398">
    <property type="entry name" value="CA_dom_sf"/>
</dbReference>
<dbReference type="GO" id="GO:0004089">
    <property type="term" value="F:carbonate dehydratase activity"/>
    <property type="evidence" value="ECO:0007669"/>
    <property type="project" value="UniProtKB-UniRule"/>
</dbReference>
<evidence type="ECO:0000256" key="7">
    <source>
        <dbReference type="ARBA" id="ARBA00023239"/>
    </source>
</evidence>
<protein>
    <recommendedName>
        <fullName evidence="4 9">Carbonic anhydrase</fullName>
        <ecNumber evidence="4 9">4.2.1.1</ecNumber>
    </recommendedName>
</protein>
<dbReference type="Proteomes" id="UP000075714">
    <property type="component" value="Unassembled WGS sequence"/>
</dbReference>
<reference evidence="12" key="1">
    <citation type="journal article" date="2016" name="Nat. Commun.">
        <title>The Gonium pectorale genome demonstrates co-option of cell cycle regulation during the evolution of multicellularity.</title>
        <authorList>
            <person name="Hanschen E.R."/>
            <person name="Marriage T.N."/>
            <person name="Ferris P.J."/>
            <person name="Hamaji T."/>
            <person name="Toyoda A."/>
            <person name="Fujiyama A."/>
            <person name="Neme R."/>
            <person name="Noguchi H."/>
            <person name="Minakuchi Y."/>
            <person name="Suzuki M."/>
            <person name="Kawai-Toyooka H."/>
            <person name="Smith D.R."/>
            <person name="Sparks H."/>
            <person name="Anderson J."/>
            <person name="Bakaric R."/>
            <person name="Luria V."/>
            <person name="Karger A."/>
            <person name="Kirschner M.W."/>
            <person name="Durand P.M."/>
            <person name="Michod R.E."/>
            <person name="Nozaki H."/>
            <person name="Olson B.J."/>
        </authorList>
    </citation>
    <scope>NUCLEOTIDE SEQUENCE [LARGE SCALE GENOMIC DNA]</scope>
    <source>
        <strain evidence="12">NIES-2863</strain>
    </source>
</reference>
<dbReference type="PROSITE" id="PS00162">
    <property type="entry name" value="ALPHA_CA_1"/>
    <property type="match status" value="1"/>
</dbReference>
<dbReference type="PANTHER" id="PTHR18952">
    <property type="entry name" value="CARBONIC ANHYDRASE"/>
    <property type="match status" value="1"/>
</dbReference>
<dbReference type="CDD" id="cd03124">
    <property type="entry name" value="alpha_CA_prokaryotic_like"/>
    <property type="match status" value="1"/>
</dbReference>
<dbReference type="InterPro" id="IPR018338">
    <property type="entry name" value="Carbonic_anhydrase_a-class_CS"/>
</dbReference>
<evidence type="ECO:0000313" key="12">
    <source>
        <dbReference type="Proteomes" id="UP000075714"/>
    </source>
</evidence>
<dbReference type="EC" id="4.2.1.1" evidence="4 9"/>